<proteinExistence type="predicted"/>
<evidence type="ECO:0008006" key="5">
    <source>
        <dbReference type="Google" id="ProtNLM"/>
    </source>
</evidence>
<feature type="compositionally biased region" description="Basic and acidic residues" evidence="1">
    <location>
        <begin position="37"/>
        <end position="50"/>
    </location>
</feature>
<sequence length="393" mass="44581">MTIFNAQTHSPDHIEHGKAASESDTTLPTSAAPLSAEQEHTRTEEPDELWVHDDLNLNGLDLEKLDLDQALSKLIQEEHRPSYQTHEHKQANRTEKPFTADAKEINPFDECWAEARTTPAKPFAENPPAEKPHQNRDNRQEPDLSTIASAAATLSSNTVGKPGNSLLVARKTPEINTKPQSERPDPPISALDEPALPQLKALKEKPENSAAERLAALYIEEERIPRQRQPRRKPRRHWFAWTMLSLVLALAIGGQYVFRHFDELARMGELRPWFEKICPWFDCQLPIKIDISQIKSSNLVIRRHPDFKGALIADAILYNRATFAQPFPTLELRFADINSQPIASRRYHPSEYLSGELTNQAKMPPQTPIHIRLDVLDPGENAVNYSLNFLPPE</sequence>
<reference evidence="3 4" key="1">
    <citation type="submission" date="2020-08" db="EMBL/GenBank/DDBJ databases">
        <title>Genomic Encyclopedia of Type Strains, Phase III (KMG-III): the genomes of soil and plant-associated and newly described type strains.</title>
        <authorList>
            <person name="Whitman W."/>
        </authorList>
    </citation>
    <scope>NUCLEOTIDE SEQUENCE [LARGE SCALE GENOMIC DNA]</scope>
    <source>
        <strain evidence="3 4">CECT 4462</strain>
    </source>
</reference>
<feature type="compositionally biased region" description="Basic and acidic residues" evidence="1">
    <location>
        <begin position="128"/>
        <end position="142"/>
    </location>
</feature>
<dbReference type="InterPro" id="IPR021834">
    <property type="entry name" value="DUF3426"/>
</dbReference>
<feature type="region of interest" description="Disordered" evidence="1">
    <location>
        <begin position="1"/>
        <end position="50"/>
    </location>
</feature>
<feature type="compositionally biased region" description="Low complexity" evidence="1">
    <location>
        <begin position="144"/>
        <end position="156"/>
    </location>
</feature>
<comment type="caution">
    <text evidence="3">The sequence shown here is derived from an EMBL/GenBank/DDBJ whole genome shotgun (WGS) entry which is preliminary data.</text>
</comment>
<dbReference type="Pfam" id="PF11906">
    <property type="entry name" value="DUF3426"/>
    <property type="match status" value="1"/>
</dbReference>
<accession>A0A839T7S4</accession>
<dbReference type="Proteomes" id="UP000549250">
    <property type="component" value="Unassembled WGS sequence"/>
</dbReference>
<keyword evidence="2" id="KW-1133">Transmembrane helix</keyword>
<organism evidence="3 4">
    <name type="scientific">Azomonas macrocytogenes</name>
    <name type="common">Azotobacter macrocytogenes</name>
    <dbReference type="NCBI Taxonomy" id="69962"/>
    <lineage>
        <taxon>Bacteria</taxon>
        <taxon>Pseudomonadati</taxon>
        <taxon>Pseudomonadota</taxon>
        <taxon>Gammaproteobacteria</taxon>
        <taxon>Pseudomonadales</taxon>
        <taxon>Pseudomonadaceae</taxon>
        <taxon>Azomonas</taxon>
    </lineage>
</organism>
<evidence type="ECO:0000256" key="2">
    <source>
        <dbReference type="SAM" id="Phobius"/>
    </source>
</evidence>
<evidence type="ECO:0000313" key="3">
    <source>
        <dbReference type="EMBL" id="MBB3105138.1"/>
    </source>
</evidence>
<keyword evidence="4" id="KW-1185">Reference proteome</keyword>
<protein>
    <recommendedName>
        <fullName evidence="5">DUF3426 domain-containing protein</fullName>
    </recommendedName>
</protein>
<gene>
    <name evidence="3" type="ORF">FHR87_003572</name>
</gene>
<name>A0A839T7S4_AZOMA</name>
<feature type="compositionally biased region" description="Basic and acidic residues" evidence="1">
    <location>
        <begin position="10"/>
        <end position="21"/>
    </location>
</feature>
<keyword evidence="2" id="KW-0472">Membrane</keyword>
<evidence type="ECO:0000313" key="4">
    <source>
        <dbReference type="Proteomes" id="UP000549250"/>
    </source>
</evidence>
<keyword evidence="2" id="KW-0812">Transmembrane</keyword>
<evidence type="ECO:0000256" key="1">
    <source>
        <dbReference type="SAM" id="MobiDB-lite"/>
    </source>
</evidence>
<feature type="transmembrane region" description="Helical" evidence="2">
    <location>
        <begin position="238"/>
        <end position="258"/>
    </location>
</feature>
<feature type="region of interest" description="Disordered" evidence="1">
    <location>
        <begin position="119"/>
        <end position="192"/>
    </location>
</feature>
<dbReference type="EMBL" id="JACHXI010000026">
    <property type="protein sequence ID" value="MBB3105138.1"/>
    <property type="molecule type" value="Genomic_DNA"/>
</dbReference>
<feature type="region of interest" description="Disordered" evidence="1">
    <location>
        <begin position="78"/>
        <end position="104"/>
    </location>
</feature>
<dbReference type="AlphaFoldDB" id="A0A839T7S4"/>